<accession>A0A2B7Z0Q1</accession>
<name>A0A2B7Z0Q1_POLH7</name>
<sequence length="378" mass="42529">MLLSLESSLKSVRNKFGFRSSKILLPPALPPPTATATTASDIPVANSTTVVKHDTEPPQLSLSDVETRLNMHQVNGLFEAAYSATTPEKQNGRNGGGDGGGGREGSPDVSAHPIPITSNGEIVSSEWSAVGHATTGKSGRVIHNLQEDIARLTRECSLHKSLADEAQKINEALKIQLQNVTDRLRNSEQSHEANLNSIARKDRKIEDLKAEMQGERERRMKAEEDAKRTNQIAAQERDEHHRAFVEASEVAAQARNQYETLSRTRSREKEEYETRFNGFRDDIKALCERELERQNQLTRFDVIIEQKNREIEAERDRMERFGILFEEFKALSDEKLNKLIEQGKGNDETIDEVVAEAREVTGRMKWVFNVKNDVQGAE</sequence>
<dbReference type="OrthoDB" id="3918393at2759"/>
<keyword evidence="4" id="KW-1185">Reference proteome</keyword>
<proteinExistence type="predicted"/>
<evidence type="ECO:0008006" key="5">
    <source>
        <dbReference type="Google" id="ProtNLM"/>
    </source>
</evidence>
<evidence type="ECO:0000256" key="1">
    <source>
        <dbReference type="SAM" id="Coils"/>
    </source>
</evidence>
<evidence type="ECO:0000313" key="4">
    <source>
        <dbReference type="Proteomes" id="UP000224634"/>
    </source>
</evidence>
<dbReference type="STRING" id="1447883.A0A2B7Z0Q1"/>
<keyword evidence="1" id="KW-0175">Coiled coil</keyword>
<dbReference type="Proteomes" id="UP000224634">
    <property type="component" value="Unassembled WGS sequence"/>
</dbReference>
<feature type="region of interest" description="Disordered" evidence="2">
    <location>
        <begin position="82"/>
        <end position="119"/>
    </location>
</feature>
<feature type="compositionally biased region" description="Gly residues" evidence="2">
    <location>
        <begin position="93"/>
        <end position="104"/>
    </location>
</feature>
<comment type="caution">
    <text evidence="3">The sequence shown here is derived from an EMBL/GenBank/DDBJ whole genome shotgun (WGS) entry which is preliminary data.</text>
</comment>
<organism evidence="3 4">
    <name type="scientific">Polytolypa hystricis (strain UAMH7299)</name>
    <dbReference type="NCBI Taxonomy" id="1447883"/>
    <lineage>
        <taxon>Eukaryota</taxon>
        <taxon>Fungi</taxon>
        <taxon>Dikarya</taxon>
        <taxon>Ascomycota</taxon>
        <taxon>Pezizomycotina</taxon>
        <taxon>Eurotiomycetes</taxon>
        <taxon>Eurotiomycetidae</taxon>
        <taxon>Onygenales</taxon>
        <taxon>Onygenales incertae sedis</taxon>
        <taxon>Polytolypa</taxon>
    </lineage>
</organism>
<dbReference type="AlphaFoldDB" id="A0A2B7Z0Q1"/>
<evidence type="ECO:0000256" key="2">
    <source>
        <dbReference type="SAM" id="MobiDB-lite"/>
    </source>
</evidence>
<protein>
    <recommendedName>
        <fullName evidence="5">SWI5-dependent HO expression protein 3</fullName>
    </recommendedName>
</protein>
<reference evidence="3 4" key="1">
    <citation type="submission" date="2017-10" db="EMBL/GenBank/DDBJ databases">
        <title>Comparative genomics in systemic dimorphic fungi from Ajellomycetaceae.</title>
        <authorList>
            <person name="Munoz J.F."/>
            <person name="Mcewen J.G."/>
            <person name="Clay O.K."/>
            <person name="Cuomo C.A."/>
        </authorList>
    </citation>
    <scope>NUCLEOTIDE SEQUENCE [LARGE SCALE GENOMIC DNA]</scope>
    <source>
        <strain evidence="3 4">UAMH7299</strain>
    </source>
</reference>
<dbReference type="EMBL" id="PDNA01000013">
    <property type="protein sequence ID" value="PGH26803.1"/>
    <property type="molecule type" value="Genomic_DNA"/>
</dbReference>
<feature type="coiled-coil region" evidence="1">
    <location>
        <begin position="142"/>
        <end position="271"/>
    </location>
</feature>
<gene>
    <name evidence="3" type="ORF">AJ80_01569</name>
</gene>
<evidence type="ECO:0000313" key="3">
    <source>
        <dbReference type="EMBL" id="PGH26803.1"/>
    </source>
</evidence>